<evidence type="ECO:0000313" key="2">
    <source>
        <dbReference type="Proteomes" id="UP000681526"/>
    </source>
</evidence>
<comment type="caution">
    <text evidence="1">The sequence shown here is derived from an EMBL/GenBank/DDBJ whole genome shotgun (WGS) entry which is preliminary data.</text>
</comment>
<accession>A0ABM8V6H1</accession>
<dbReference type="InterPro" id="IPR025177">
    <property type="entry name" value="MciZ"/>
</dbReference>
<sequence length="47" mass="5318">MKQYNDPNGIRLVGKAWEIRHKLRVLSSGRKKLSDYVRSFGGPSGSK</sequence>
<dbReference type="RefSeq" id="WP_213485060.1">
    <property type="nucleotide sequence ID" value="NZ_CAJRAY010000070.1"/>
</dbReference>
<dbReference type="Pfam" id="PF13072">
    <property type="entry name" value="MciZ"/>
    <property type="match status" value="1"/>
</dbReference>
<reference evidence="1 2" key="1">
    <citation type="submission" date="2021-04" db="EMBL/GenBank/DDBJ databases">
        <authorList>
            <person name="Rakotoarivonina H."/>
        </authorList>
    </citation>
    <scope>NUCLEOTIDE SEQUENCE [LARGE SCALE GENOMIC DNA]</scope>
    <source>
        <strain evidence="1 2">XE</strain>
    </source>
</reference>
<dbReference type="EMBL" id="CAJRAY010000070">
    <property type="protein sequence ID" value="CAG5090031.1"/>
    <property type="molecule type" value="Genomic_DNA"/>
</dbReference>
<name>A0ABM8V6H1_THEXY</name>
<evidence type="ECO:0008006" key="3">
    <source>
        <dbReference type="Google" id="ProtNLM"/>
    </source>
</evidence>
<organism evidence="1 2">
    <name type="scientific">Thermobacillus xylanilyticus</name>
    <dbReference type="NCBI Taxonomy" id="76633"/>
    <lineage>
        <taxon>Bacteria</taxon>
        <taxon>Bacillati</taxon>
        <taxon>Bacillota</taxon>
        <taxon>Bacilli</taxon>
        <taxon>Bacillales</taxon>
        <taxon>Paenibacillaceae</taxon>
        <taxon>Thermobacillus</taxon>
    </lineage>
</organism>
<protein>
    <recommendedName>
        <fullName evidence="3">Z-ring formation inhibitor MciZ</fullName>
    </recommendedName>
</protein>
<gene>
    <name evidence="1" type="primary">txxe 2414</name>
    <name evidence="1" type="ORF">TXXE_13745</name>
</gene>
<evidence type="ECO:0000313" key="1">
    <source>
        <dbReference type="EMBL" id="CAG5090031.1"/>
    </source>
</evidence>
<dbReference type="Proteomes" id="UP000681526">
    <property type="component" value="Unassembled WGS sequence"/>
</dbReference>
<proteinExistence type="predicted"/>
<keyword evidence="2" id="KW-1185">Reference proteome</keyword>